<evidence type="ECO:0000256" key="1">
    <source>
        <dbReference type="SAM" id="MobiDB-lite"/>
    </source>
</evidence>
<keyword evidence="3" id="KW-1185">Reference proteome</keyword>
<evidence type="ECO:0000313" key="3">
    <source>
        <dbReference type="Proteomes" id="UP001634747"/>
    </source>
</evidence>
<gene>
    <name evidence="2" type="ORF">ACK2TP_12850</name>
</gene>
<dbReference type="EMBL" id="JBJYXY010000001">
    <property type="protein sequence ID" value="MFN2976655.1"/>
    <property type="molecule type" value="Genomic_DNA"/>
</dbReference>
<sequence>MLQAVVQTILPQGSVGTHVDIAEAIDRRLAAGKNAGFRYATLPPDGEAYRQGLTIFFKMLEQTPMGSFDRMPQAAREGYIRCVCNGDVDGPAQFPLSTFMRMLRSDAVRFWIAHPETMLAMNYYGFADGATGNEGWQDIGPNSSAPFEHGPAPSAFQEAGVQ</sequence>
<dbReference type="InterPro" id="IPR027056">
    <property type="entry name" value="Gluconate_2DH_su3"/>
</dbReference>
<feature type="region of interest" description="Disordered" evidence="1">
    <location>
        <begin position="135"/>
        <end position="162"/>
    </location>
</feature>
<dbReference type="Pfam" id="PF13618">
    <property type="entry name" value="Gluconate_2-dh3"/>
    <property type="match status" value="1"/>
</dbReference>
<dbReference type="RefSeq" id="WP_263411878.1">
    <property type="nucleotide sequence ID" value="NZ_BAABBH010000001.1"/>
</dbReference>
<proteinExistence type="predicted"/>
<reference evidence="2 3" key="1">
    <citation type="submission" date="2024-12" db="EMBL/GenBank/DDBJ databases">
        <authorList>
            <person name="Lee Y."/>
        </authorList>
    </citation>
    <scope>NUCLEOTIDE SEQUENCE [LARGE SCALE GENOMIC DNA]</scope>
    <source>
        <strain evidence="2 3">03SUJ4</strain>
    </source>
</reference>
<name>A0ABW9KLI1_9BACT</name>
<protein>
    <submittedName>
        <fullName evidence="2">Gluconate 2-dehydrogenase subunit 3 family protein</fullName>
    </submittedName>
</protein>
<organism evidence="2 3">
    <name type="scientific">Terriglobus aquaticus</name>
    <dbReference type="NCBI Taxonomy" id="940139"/>
    <lineage>
        <taxon>Bacteria</taxon>
        <taxon>Pseudomonadati</taxon>
        <taxon>Acidobacteriota</taxon>
        <taxon>Terriglobia</taxon>
        <taxon>Terriglobales</taxon>
        <taxon>Acidobacteriaceae</taxon>
        <taxon>Terriglobus</taxon>
    </lineage>
</organism>
<accession>A0ABW9KLI1</accession>
<evidence type="ECO:0000313" key="2">
    <source>
        <dbReference type="EMBL" id="MFN2976655.1"/>
    </source>
</evidence>
<comment type="caution">
    <text evidence="2">The sequence shown here is derived from an EMBL/GenBank/DDBJ whole genome shotgun (WGS) entry which is preliminary data.</text>
</comment>
<dbReference type="Proteomes" id="UP001634747">
    <property type="component" value="Unassembled WGS sequence"/>
</dbReference>